<keyword evidence="3" id="KW-1185">Reference proteome</keyword>
<keyword evidence="1" id="KW-0812">Transmembrane</keyword>
<feature type="transmembrane region" description="Helical" evidence="1">
    <location>
        <begin position="75"/>
        <end position="96"/>
    </location>
</feature>
<dbReference type="Proteomes" id="UP000595894">
    <property type="component" value="Chromosome"/>
</dbReference>
<name>A0A974S3L3_9SPHN</name>
<dbReference type="EMBL" id="CP061035">
    <property type="protein sequence ID" value="QQV76556.1"/>
    <property type="molecule type" value="Genomic_DNA"/>
</dbReference>
<keyword evidence="1" id="KW-1133">Transmembrane helix</keyword>
<protein>
    <submittedName>
        <fullName evidence="2">Uncharacterized protein</fullName>
    </submittedName>
</protein>
<evidence type="ECO:0000313" key="2">
    <source>
        <dbReference type="EMBL" id="QQV76556.1"/>
    </source>
</evidence>
<sequence length="97" mass="11026">MIWWDWTGSKRLALLAAMLAVAAFPWVVLGWLPHEWRAFIGGTAFLMLQLMFGWFLFVGLFTGRIPARGGSESRIVTPVWFWGVAATYAVILIFLYS</sequence>
<proteinExistence type="predicted"/>
<feature type="transmembrane region" description="Helical" evidence="1">
    <location>
        <begin position="38"/>
        <end position="63"/>
    </location>
</feature>
<dbReference type="RefSeq" id="WP_202091991.1">
    <property type="nucleotide sequence ID" value="NZ_CP061035.1"/>
</dbReference>
<accession>A0A974S3L3</accession>
<dbReference type="KEGG" id="sari:H5J25_14020"/>
<evidence type="ECO:0000313" key="3">
    <source>
        <dbReference type="Proteomes" id="UP000595894"/>
    </source>
</evidence>
<dbReference type="AlphaFoldDB" id="A0A974S3L3"/>
<reference evidence="3" key="1">
    <citation type="submission" date="2020-09" db="EMBL/GenBank/DDBJ databases">
        <title>Sphingomonas sp., a new species isolated from pork steak.</title>
        <authorList>
            <person name="Heidler von Heilborn D."/>
        </authorList>
    </citation>
    <scope>NUCLEOTIDE SEQUENCE [LARGE SCALE GENOMIC DNA]</scope>
</reference>
<keyword evidence="1" id="KW-0472">Membrane</keyword>
<organism evidence="2 3">
    <name type="scientific">Sphingomonas aliaeris</name>
    <dbReference type="NCBI Taxonomy" id="2759526"/>
    <lineage>
        <taxon>Bacteria</taxon>
        <taxon>Pseudomonadati</taxon>
        <taxon>Pseudomonadota</taxon>
        <taxon>Alphaproteobacteria</taxon>
        <taxon>Sphingomonadales</taxon>
        <taxon>Sphingomonadaceae</taxon>
        <taxon>Sphingomonas</taxon>
    </lineage>
</organism>
<evidence type="ECO:0000256" key="1">
    <source>
        <dbReference type="SAM" id="Phobius"/>
    </source>
</evidence>
<gene>
    <name evidence="2" type="ORF">H5J25_14020</name>
</gene>
<feature type="transmembrane region" description="Helical" evidence="1">
    <location>
        <begin position="12"/>
        <end position="32"/>
    </location>
</feature>